<dbReference type="EMBL" id="GBXM01100117">
    <property type="protein sequence ID" value="JAH08460.1"/>
    <property type="molecule type" value="Transcribed_RNA"/>
</dbReference>
<reference evidence="1" key="2">
    <citation type="journal article" date="2015" name="Fish Shellfish Immunol.">
        <title>Early steps in the European eel (Anguilla anguilla)-Vibrio vulnificus interaction in the gills: Role of the RtxA13 toxin.</title>
        <authorList>
            <person name="Callol A."/>
            <person name="Pajuelo D."/>
            <person name="Ebbesson L."/>
            <person name="Teles M."/>
            <person name="MacKenzie S."/>
            <person name="Amaro C."/>
        </authorList>
    </citation>
    <scope>NUCLEOTIDE SEQUENCE</scope>
</reference>
<evidence type="ECO:0000313" key="1">
    <source>
        <dbReference type="EMBL" id="JAH08460.1"/>
    </source>
</evidence>
<sequence>MRYPGRAPNLLRLSRCLGVGGVRNIFSEIK</sequence>
<reference evidence="1" key="1">
    <citation type="submission" date="2014-11" db="EMBL/GenBank/DDBJ databases">
        <authorList>
            <person name="Amaro Gonzalez C."/>
        </authorList>
    </citation>
    <scope>NUCLEOTIDE SEQUENCE</scope>
</reference>
<protein>
    <submittedName>
        <fullName evidence="1">Uncharacterized protein</fullName>
    </submittedName>
</protein>
<proteinExistence type="predicted"/>
<organism evidence="1">
    <name type="scientific">Anguilla anguilla</name>
    <name type="common">European freshwater eel</name>
    <name type="synonym">Muraena anguilla</name>
    <dbReference type="NCBI Taxonomy" id="7936"/>
    <lineage>
        <taxon>Eukaryota</taxon>
        <taxon>Metazoa</taxon>
        <taxon>Chordata</taxon>
        <taxon>Craniata</taxon>
        <taxon>Vertebrata</taxon>
        <taxon>Euteleostomi</taxon>
        <taxon>Actinopterygii</taxon>
        <taxon>Neopterygii</taxon>
        <taxon>Teleostei</taxon>
        <taxon>Anguilliformes</taxon>
        <taxon>Anguillidae</taxon>
        <taxon>Anguilla</taxon>
    </lineage>
</organism>
<name>A0A0E9PWJ3_ANGAN</name>
<accession>A0A0E9PWJ3</accession>
<dbReference type="AlphaFoldDB" id="A0A0E9PWJ3"/>